<protein>
    <submittedName>
        <fullName evidence="1">Uncharacterized protein</fullName>
    </submittedName>
</protein>
<proteinExistence type="predicted"/>
<reference evidence="1 2" key="1">
    <citation type="submission" date="2024-01" db="EMBL/GenBank/DDBJ databases">
        <title>Genome assemblies of Stephania.</title>
        <authorList>
            <person name="Yang L."/>
        </authorList>
    </citation>
    <scope>NUCLEOTIDE SEQUENCE [LARGE SCALE GENOMIC DNA]</scope>
    <source>
        <strain evidence="1">JXDWG</strain>
        <tissue evidence="1">Leaf</tissue>
    </source>
</reference>
<comment type="caution">
    <text evidence="1">The sequence shown here is derived from an EMBL/GenBank/DDBJ whole genome shotgun (WGS) entry which is preliminary data.</text>
</comment>
<dbReference type="Proteomes" id="UP001419268">
    <property type="component" value="Unassembled WGS sequence"/>
</dbReference>
<evidence type="ECO:0000313" key="2">
    <source>
        <dbReference type="Proteomes" id="UP001419268"/>
    </source>
</evidence>
<dbReference type="AlphaFoldDB" id="A0AAP0HCN7"/>
<name>A0AAP0HCN7_9MAGN</name>
<organism evidence="1 2">
    <name type="scientific">Stephania cephalantha</name>
    <dbReference type="NCBI Taxonomy" id="152367"/>
    <lineage>
        <taxon>Eukaryota</taxon>
        <taxon>Viridiplantae</taxon>
        <taxon>Streptophyta</taxon>
        <taxon>Embryophyta</taxon>
        <taxon>Tracheophyta</taxon>
        <taxon>Spermatophyta</taxon>
        <taxon>Magnoliopsida</taxon>
        <taxon>Ranunculales</taxon>
        <taxon>Menispermaceae</taxon>
        <taxon>Menispermoideae</taxon>
        <taxon>Cissampelideae</taxon>
        <taxon>Stephania</taxon>
    </lineage>
</organism>
<sequence>MDALKSWRLDGLVAHFYQTQCGIVGISSGQMVEEFFSTRHLTKESNATNIVLIPKSSNLESFKSFSPICLCNVH</sequence>
<accession>A0AAP0HCN7</accession>
<keyword evidence="2" id="KW-1185">Reference proteome</keyword>
<evidence type="ECO:0000313" key="1">
    <source>
        <dbReference type="EMBL" id="KAK9083368.1"/>
    </source>
</evidence>
<gene>
    <name evidence="1" type="ORF">Scep_029839</name>
</gene>
<dbReference type="EMBL" id="JBBNAG010000013">
    <property type="protein sequence ID" value="KAK9083368.1"/>
    <property type="molecule type" value="Genomic_DNA"/>
</dbReference>